<dbReference type="Proteomes" id="UP001198163">
    <property type="component" value="Unassembled WGS sequence"/>
</dbReference>
<evidence type="ECO:0000256" key="1">
    <source>
        <dbReference type="ARBA" id="ARBA00006889"/>
    </source>
</evidence>
<proteinExistence type="inferred from homology"/>
<feature type="domain" description="Lipocalin/cytosolic fatty-acid binding" evidence="4">
    <location>
        <begin position="37"/>
        <end position="178"/>
    </location>
</feature>
<evidence type="ECO:0000313" key="5">
    <source>
        <dbReference type="EMBL" id="MCD1654056.1"/>
    </source>
</evidence>
<keyword evidence="3" id="KW-0449">Lipoprotein</keyword>
<sequence length="184" mass="20212">MKAARYSAVVLSAILAFTAAGCASAPSTKNIPAVASIDFGLFEGPWYEIARIPIPIAGDWVGTTDTYIRRADGDWNVLYEGWKGGFDGKKGSLGQRLRAVDPVIQGEMEAKPFPFVWMPYRIVYWNAEDETMLITSGTMNYLWVMARAPLLDSAVYDRLTAEADRLGFDIALLETVPQRPAGGL</sequence>
<dbReference type="SUPFAM" id="SSF50814">
    <property type="entry name" value="Lipocalins"/>
    <property type="match status" value="1"/>
</dbReference>
<dbReference type="PANTHER" id="PTHR10612">
    <property type="entry name" value="APOLIPOPROTEIN D"/>
    <property type="match status" value="1"/>
</dbReference>
<feature type="signal peptide" evidence="2">
    <location>
        <begin position="1"/>
        <end position="25"/>
    </location>
</feature>
<dbReference type="InterPro" id="IPR000566">
    <property type="entry name" value="Lipocln_cytosolic_FA-bd_dom"/>
</dbReference>
<evidence type="ECO:0000313" key="6">
    <source>
        <dbReference type="Proteomes" id="UP001198163"/>
    </source>
</evidence>
<evidence type="ECO:0000259" key="4">
    <source>
        <dbReference type="Pfam" id="PF08212"/>
    </source>
</evidence>
<evidence type="ECO:0000256" key="3">
    <source>
        <dbReference type="PIRSR" id="PIRSR036893-52"/>
    </source>
</evidence>
<evidence type="ECO:0000256" key="2">
    <source>
        <dbReference type="PIRNR" id="PIRNR036893"/>
    </source>
</evidence>
<gene>
    <name evidence="5" type="ORF">K7J14_05000</name>
</gene>
<dbReference type="InterPro" id="IPR012674">
    <property type="entry name" value="Calycin"/>
</dbReference>
<dbReference type="Gene3D" id="2.40.128.20">
    <property type="match status" value="1"/>
</dbReference>
<keyword evidence="2" id="KW-0732">Signal</keyword>
<dbReference type="GO" id="GO:0006950">
    <property type="term" value="P:response to stress"/>
    <property type="evidence" value="ECO:0007669"/>
    <property type="project" value="UniProtKB-ARBA"/>
</dbReference>
<dbReference type="AlphaFoldDB" id="A0AAE3JIE0"/>
<reference evidence="5" key="1">
    <citation type="submission" date="2021-08" db="EMBL/GenBank/DDBJ databases">
        <title>Comparative analyses of Brucepasteria parasyntrophica and Teretinema zuelzerae.</title>
        <authorList>
            <person name="Song Y."/>
            <person name="Brune A."/>
        </authorList>
    </citation>
    <scope>NUCLEOTIDE SEQUENCE</scope>
    <source>
        <strain evidence="5">DSM 1903</strain>
    </source>
</reference>
<feature type="chain" id="PRO_5041785840" evidence="2">
    <location>
        <begin position="26"/>
        <end position="184"/>
    </location>
</feature>
<feature type="lipid moiety-binding region" description="S-diacylglycerol cysteine" evidence="3">
    <location>
        <position position="22"/>
    </location>
</feature>
<dbReference type="PROSITE" id="PS51257">
    <property type="entry name" value="PROKAR_LIPOPROTEIN"/>
    <property type="match status" value="1"/>
</dbReference>
<comment type="similarity">
    <text evidence="1 2">Belongs to the calycin superfamily. Lipocalin family.</text>
</comment>
<feature type="lipid moiety-binding region" description="N-palmitoyl cysteine" evidence="3">
    <location>
        <position position="22"/>
    </location>
</feature>
<dbReference type="EMBL" id="JAINWA010000001">
    <property type="protein sequence ID" value="MCD1654056.1"/>
    <property type="molecule type" value="Genomic_DNA"/>
</dbReference>
<dbReference type="RefSeq" id="WP_230753880.1">
    <property type="nucleotide sequence ID" value="NZ_JAINWA010000001.1"/>
</dbReference>
<dbReference type="PIRSF" id="PIRSF036893">
    <property type="entry name" value="Lipocalin_ApoD"/>
    <property type="match status" value="1"/>
</dbReference>
<keyword evidence="6" id="KW-1185">Reference proteome</keyword>
<comment type="caution">
    <text evidence="5">The sequence shown here is derived from an EMBL/GenBank/DDBJ whole genome shotgun (WGS) entry which is preliminary data.</text>
</comment>
<name>A0AAE3JIE0_9SPIR</name>
<dbReference type="Pfam" id="PF08212">
    <property type="entry name" value="Lipocalin_2"/>
    <property type="match status" value="1"/>
</dbReference>
<dbReference type="PANTHER" id="PTHR10612:SF34">
    <property type="entry name" value="APOLIPOPROTEIN D"/>
    <property type="match status" value="1"/>
</dbReference>
<accession>A0AAE3JIE0</accession>
<dbReference type="PRINTS" id="PR01171">
    <property type="entry name" value="BCTLIPOCALIN"/>
</dbReference>
<keyword evidence="3" id="KW-0564">Palmitate</keyword>
<protein>
    <submittedName>
        <fullName evidence="5">Lipocalin family protein</fullName>
    </submittedName>
</protein>
<dbReference type="InterPro" id="IPR002446">
    <property type="entry name" value="Lipocalin_bac"/>
</dbReference>
<organism evidence="5 6">
    <name type="scientific">Teretinema zuelzerae</name>
    <dbReference type="NCBI Taxonomy" id="156"/>
    <lineage>
        <taxon>Bacteria</taxon>
        <taxon>Pseudomonadati</taxon>
        <taxon>Spirochaetota</taxon>
        <taxon>Spirochaetia</taxon>
        <taxon>Spirochaetales</taxon>
        <taxon>Treponemataceae</taxon>
        <taxon>Teretinema</taxon>
    </lineage>
</organism>
<dbReference type="InterPro" id="IPR022271">
    <property type="entry name" value="Lipocalin_ApoD"/>
</dbReference>